<gene>
    <name evidence="1" type="ORF">NYR52_13440</name>
</gene>
<accession>A0ABY5U4A8</accession>
<evidence type="ECO:0000313" key="1">
    <source>
        <dbReference type="EMBL" id="UWE03107.1"/>
    </source>
</evidence>
<proteinExistence type="predicted"/>
<keyword evidence="2" id="KW-1185">Reference proteome</keyword>
<reference evidence="1" key="1">
    <citation type="submission" date="2022-08" db="EMBL/GenBank/DDBJ databases">
        <title>The complete genome sequence of the thermophilic bacterium Laceyella sacchari FBKL4.010 reveals the basis for tetramethylpyrazine biosynthesis in Moutai-flavor Daqu.</title>
        <authorList>
            <person name="Li D."/>
            <person name="Huang W."/>
            <person name="Wang C."/>
            <person name="Qiu S."/>
        </authorList>
    </citation>
    <scope>NUCLEOTIDE SEQUENCE</scope>
    <source>
        <strain evidence="1">FBKL4.014</strain>
    </source>
</reference>
<dbReference type="Proteomes" id="UP001058650">
    <property type="component" value="Chromosome"/>
</dbReference>
<protein>
    <submittedName>
        <fullName evidence="1">Uncharacterized protein</fullName>
    </submittedName>
</protein>
<sequence length="69" mass="8153">MEEPDNEKSIYLWLQAACHYPNMTLDDAIEYLSAWSSRTNQVQALYYHYVHMVLKEMEGISLKKAGRRD</sequence>
<dbReference type="RefSeq" id="WP_259435816.1">
    <property type="nucleotide sequence ID" value="NZ_CP103866.1"/>
</dbReference>
<dbReference type="EMBL" id="CP103866">
    <property type="protein sequence ID" value="UWE03107.1"/>
    <property type="molecule type" value="Genomic_DNA"/>
</dbReference>
<organism evidence="1 2">
    <name type="scientific">Laceyella sacchari</name>
    <name type="common">Thermoactinomyces thalpophilus</name>
    <dbReference type="NCBI Taxonomy" id="37482"/>
    <lineage>
        <taxon>Bacteria</taxon>
        <taxon>Bacillati</taxon>
        <taxon>Bacillota</taxon>
        <taxon>Bacilli</taxon>
        <taxon>Bacillales</taxon>
        <taxon>Thermoactinomycetaceae</taxon>
        <taxon>Laceyella</taxon>
    </lineage>
</organism>
<evidence type="ECO:0000313" key="2">
    <source>
        <dbReference type="Proteomes" id="UP001058650"/>
    </source>
</evidence>
<name>A0ABY5U4A8_LACSH</name>